<dbReference type="InterPro" id="IPR025857">
    <property type="entry name" value="MacB_PCD"/>
</dbReference>
<feature type="transmembrane region" description="Helical" evidence="6">
    <location>
        <begin position="425"/>
        <end position="449"/>
    </location>
</feature>
<dbReference type="PANTHER" id="PTHR30572:SF18">
    <property type="entry name" value="ABC-TYPE MACROLIDE FAMILY EXPORT SYSTEM PERMEASE COMPONENT 2"/>
    <property type="match status" value="1"/>
</dbReference>
<feature type="transmembrane region" description="Helical" evidence="6">
    <location>
        <begin position="339"/>
        <end position="360"/>
    </location>
</feature>
<feature type="transmembrane region" description="Helical" evidence="6">
    <location>
        <begin position="734"/>
        <end position="754"/>
    </location>
</feature>
<evidence type="ECO:0000259" key="7">
    <source>
        <dbReference type="Pfam" id="PF02687"/>
    </source>
</evidence>
<dbReference type="EMBL" id="BJYT01000005">
    <property type="protein sequence ID" value="GEO09210.1"/>
    <property type="molecule type" value="Genomic_DNA"/>
</dbReference>
<dbReference type="Pfam" id="PF02687">
    <property type="entry name" value="FtsX"/>
    <property type="match status" value="2"/>
</dbReference>
<dbReference type="InterPro" id="IPR003838">
    <property type="entry name" value="ABC3_permease_C"/>
</dbReference>
<dbReference type="GO" id="GO:0005886">
    <property type="term" value="C:plasma membrane"/>
    <property type="evidence" value="ECO:0007669"/>
    <property type="project" value="UniProtKB-SubCell"/>
</dbReference>
<dbReference type="PANTHER" id="PTHR30572">
    <property type="entry name" value="MEMBRANE COMPONENT OF TRANSPORTER-RELATED"/>
    <property type="match status" value="1"/>
</dbReference>
<dbReference type="RefSeq" id="WP_147203334.1">
    <property type="nucleotide sequence ID" value="NZ_BJYT01000005.1"/>
</dbReference>
<evidence type="ECO:0000313" key="10">
    <source>
        <dbReference type="Proteomes" id="UP000321513"/>
    </source>
</evidence>
<keyword evidence="10" id="KW-1185">Reference proteome</keyword>
<organism evidence="9 10">
    <name type="scientific">Segetibacter aerophilus</name>
    <dbReference type="NCBI Taxonomy" id="670293"/>
    <lineage>
        <taxon>Bacteria</taxon>
        <taxon>Pseudomonadati</taxon>
        <taxon>Bacteroidota</taxon>
        <taxon>Chitinophagia</taxon>
        <taxon>Chitinophagales</taxon>
        <taxon>Chitinophagaceae</taxon>
        <taxon>Segetibacter</taxon>
    </lineage>
</organism>
<dbReference type="GO" id="GO:0022857">
    <property type="term" value="F:transmembrane transporter activity"/>
    <property type="evidence" value="ECO:0007669"/>
    <property type="project" value="TreeGrafter"/>
</dbReference>
<evidence type="ECO:0000256" key="2">
    <source>
        <dbReference type="ARBA" id="ARBA00022475"/>
    </source>
</evidence>
<dbReference type="AlphaFoldDB" id="A0A512BBA3"/>
<comment type="subcellular location">
    <subcellularLocation>
        <location evidence="1">Cell membrane</location>
        <topology evidence="1">Multi-pass membrane protein</topology>
    </subcellularLocation>
</comment>
<dbReference type="Proteomes" id="UP000321513">
    <property type="component" value="Unassembled WGS sequence"/>
</dbReference>
<feature type="domain" description="MacB-like periplasmic core" evidence="8">
    <location>
        <begin position="20"/>
        <end position="237"/>
    </location>
</feature>
<dbReference type="Pfam" id="PF12704">
    <property type="entry name" value="MacB_PCD"/>
    <property type="match status" value="1"/>
</dbReference>
<protein>
    <submittedName>
        <fullName evidence="9">ABC transporter permease</fullName>
    </submittedName>
</protein>
<feature type="domain" description="ABC3 transporter permease C-terminal" evidence="7">
    <location>
        <begin position="289"/>
        <end position="405"/>
    </location>
</feature>
<evidence type="ECO:0000259" key="8">
    <source>
        <dbReference type="Pfam" id="PF12704"/>
    </source>
</evidence>
<feature type="transmembrane region" description="Helical" evidence="6">
    <location>
        <begin position="682"/>
        <end position="706"/>
    </location>
</feature>
<gene>
    <name evidence="9" type="ORF">SAE01_17060</name>
</gene>
<feature type="transmembrane region" description="Helical" evidence="6">
    <location>
        <begin position="283"/>
        <end position="303"/>
    </location>
</feature>
<evidence type="ECO:0000256" key="1">
    <source>
        <dbReference type="ARBA" id="ARBA00004651"/>
    </source>
</evidence>
<comment type="caution">
    <text evidence="9">The sequence shown here is derived from an EMBL/GenBank/DDBJ whole genome shotgun (WGS) entry which is preliminary data.</text>
</comment>
<dbReference type="InterPro" id="IPR050250">
    <property type="entry name" value="Macrolide_Exporter_MacB"/>
</dbReference>
<evidence type="ECO:0000256" key="6">
    <source>
        <dbReference type="SAM" id="Phobius"/>
    </source>
</evidence>
<evidence type="ECO:0000313" key="9">
    <source>
        <dbReference type="EMBL" id="GEO09210.1"/>
    </source>
</evidence>
<proteinExistence type="predicted"/>
<sequence length="805" mass="90135">MLKNYLKTAIRNLLRYKGFTVINIASLAIGITGCLVIGLFVWDELQYDKFIKGGENIYRVYNVGTSNDVTRNLANTPPMYATHLKQNYPEVEGAMRILMTGSRMLLETGDKSNYEEKGMVAEENFFSFFPLKFLKGDINTALKNPTDVVITEDIAQRYFGSVDIIDKPLYIDKDTFQVKGVVAQLPKQFHLDFNYLLPLAAAHLPKDRMERWSWQQFYTYVKVKPGTQIQQLDSKFKKAVNEVRASVKNDDFSFIPYLQSLKDIHLKSSDFVYDNAIRGNETYVKGLTIIALFVLAIACFNFINLATARSFRRAKEIGVRKVVGAERGQLVWQFTSETILLSIFSILIAVIAALFLVPAINQFTEKNISFNPITNPLLGLLLLAAGVVIGVLAGIYPALILSGFEPVKVLKGMKPTGDSSNHTGWLRQGLVIVQFALSALLIVSTTIVYKQIKYLHNKNLGFDKDQVLAFPVRGDFQSKLQPFLNELKQSPNILSATSGYGLPGEQFAGDGVVVPSKSDKELSTSLFIGDFDYVKTLGLKIIAGRDFSKDMATDAEEGFIVNETAVREFGFGTPQKALGQRIEWNKWIPDSLHPVKRGRVIGVIKDFHYKSLHEKVAPAVLQIYSPILSKVAVKVRQADLQNTLAHIEKVWTKFATGYPLDYKFLDDNFGEMYKAEDKLSSLLWIFTVMAIVVGCMGLFGLAAFSAEQRTKEIGIRKVLGASVISIVTMLSKNFLKPVLIASLIAFPIAWWMMNKWLEDFPYRVNISWWIFGIAAIAALVIALITVSFQTIKAAVTNPVKSLRAE</sequence>
<feature type="transmembrane region" description="Helical" evidence="6">
    <location>
        <begin position="21"/>
        <end position="42"/>
    </location>
</feature>
<reference evidence="9 10" key="1">
    <citation type="submission" date="2019-07" db="EMBL/GenBank/DDBJ databases">
        <title>Whole genome shotgun sequence of Segetibacter aerophilus NBRC 106135.</title>
        <authorList>
            <person name="Hosoyama A."/>
            <person name="Uohara A."/>
            <person name="Ohji S."/>
            <person name="Ichikawa N."/>
        </authorList>
    </citation>
    <scope>NUCLEOTIDE SEQUENCE [LARGE SCALE GENOMIC DNA]</scope>
    <source>
        <strain evidence="9 10">NBRC 106135</strain>
    </source>
</reference>
<name>A0A512BBA3_9BACT</name>
<evidence type="ECO:0000256" key="3">
    <source>
        <dbReference type="ARBA" id="ARBA00022692"/>
    </source>
</evidence>
<keyword evidence="4 6" id="KW-1133">Transmembrane helix</keyword>
<keyword evidence="2" id="KW-1003">Cell membrane</keyword>
<dbReference type="OrthoDB" id="5933722at2"/>
<accession>A0A512BBA3</accession>
<dbReference type="PROSITE" id="PS51257">
    <property type="entry name" value="PROKAR_LIPOPROTEIN"/>
    <property type="match status" value="1"/>
</dbReference>
<keyword evidence="3 6" id="KW-0812">Transmembrane</keyword>
<feature type="transmembrane region" description="Helical" evidence="6">
    <location>
        <begin position="766"/>
        <end position="788"/>
    </location>
</feature>
<feature type="transmembrane region" description="Helical" evidence="6">
    <location>
        <begin position="380"/>
        <end position="404"/>
    </location>
</feature>
<evidence type="ECO:0000256" key="5">
    <source>
        <dbReference type="ARBA" id="ARBA00023136"/>
    </source>
</evidence>
<evidence type="ECO:0000256" key="4">
    <source>
        <dbReference type="ARBA" id="ARBA00022989"/>
    </source>
</evidence>
<feature type="domain" description="ABC3 transporter permease C-terminal" evidence="7">
    <location>
        <begin position="684"/>
        <end position="797"/>
    </location>
</feature>
<keyword evidence="5 6" id="KW-0472">Membrane</keyword>